<organism evidence="1 2">
    <name type="scientific">Moraxella catarrhalis</name>
    <name type="common">Branhamella catarrhalis</name>
    <dbReference type="NCBI Taxonomy" id="480"/>
    <lineage>
        <taxon>Bacteria</taxon>
        <taxon>Pseudomonadati</taxon>
        <taxon>Pseudomonadota</taxon>
        <taxon>Gammaproteobacteria</taxon>
        <taxon>Moraxellales</taxon>
        <taxon>Moraxellaceae</taxon>
        <taxon>Moraxella</taxon>
    </lineage>
</organism>
<dbReference type="RefSeq" id="WP_003661760.1">
    <property type="nucleotide sequence ID" value="NZ_CP034662.1"/>
</dbReference>
<evidence type="ECO:0008006" key="3">
    <source>
        <dbReference type="Google" id="ProtNLM"/>
    </source>
</evidence>
<evidence type="ECO:0000313" key="2">
    <source>
        <dbReference type="Proteomes" id="UP000280228"/>
    </source>
</evidence>
<accession>A0A3A9LBE0</accession>
<dbReference type="Proteomes" id="UP000280228">
    <property type="component" value="Chromosome"/>
</dbReference>
<name>A0A3A9LBE0_MORCA</name>
<dbReference type="AlphaFoldDB" id="A0A3A9LBE0"/>
<reference evidence="1 2" key="1">
    <citation type="submission" date="2018-12" db="EMBL/GenBank/DDBJ databases">
        <title>Persistence of Moraxella catarrhalis in Chronic Obstructive Pulmonary Disease and Regulation of the Hag/MID Adhesin.</title>
        <authorList>
            <person name="Murphy T."/>
            <person name="Zhao X."/>
            <person name="Vyas G."/>
            <person name="Aluvathingal J."/>
            <person name="Nadendla S."/>
            <person name="Tallon L."/>
            <person name="Tettelin H."/>
        </authorList>
    </citation>
    <scope>NUCLEOTIDE SEQUENCE [LARGE SCALE GENOMIC DNA]</scope>
    <source>
        <strain evidence="1 2">46P58B1</strain>
    </source>
</reference>
<protein>
    <recommendedName>
        <fullName evidence="3">MarR family transcriptional regulator</fullName>
    </recommendedName>
</protein>
<evidence type="ECO:0000313" key="1">
    <source>
        <dbReference type="EMBL" id="AZQ92426.1"/>
    </source>
</evidence>
<dbReference type="EMBL" id="CP034662">
    <property type="protein sequence ID" value="AZQ92426.1"/>
    <property type="molecule type" value="Genomic_DNA"/>
</dbReference>
<proteinExistence type="predicted"/>
<sequence>MDRKLFDTEARLFCQQQQELIFNEFCNQVIKLLTKNPQGLTIANVQTCIGMSYKTAMRVLALVAVEKDGKFYPDGGIR</sequence>
<gene>
    <name evidence="1" type="ORF">EJK53_1719</name>
</gene>